<dbReference type="HOGENOM" id="CLU_3299362_0_0_1"/>
<sequence>MSHQHLSLPSVLPSAPALQDVSTTPQQLQSGLARVTNPTE</sequence>
<gene>
    <name evidence="2" type="ORF">FIBRA_06377</name>
</gene>
<dbReference type="OrthoDB" id="3222551at2759"/>
<accession>J4IB83</accession>
<proteinExistence type="predicted"/>
<feature type="compositionally biased region" description="Polar residues" evidence="1">
    <location>
        <begin position="20"/>
        <end position="40"/>
    </location>
</feature>
<keyword evidence="3" id="KW-1185">Reference proteome</keyword>
<protein>
    <submittedName>
        <fullName evidence="2">Uncharacterized protein</fullName>
    </submittedName>
</protein>
<organism evidence="2 3">
    <name type="scientific">Fibroporia radiculosa</name>
    <dbReference type="NCBI Taxonomy" id="599839"/>
    <lineage>
        <taxon>Eukaryota</taxon>
        <taxon>Fungi</taxon>
        <taxon>Dikarya</taxon>
        <taxon>Basidiomycota</taxon>
        <taxon>Agaricomycotina</taxon>
        <taxon>Agaricomycetes</taxon>
        <taxon>Polyporales</taxon>
        <taxon>Fibroporiaceae</taxon>
        <taxon>Fibroporia</taxon>
    </lineage>
</organism>
<dbReference type="Proteomes" id="UP000006352">
    <property type="component" value="Unassembled WGS sequence"/>
</dbReference>
<evidence type="ECO:0000256" key="1">
    <source>
        <dbReference type="SAM" id="MobiDB-lite"/>
    </source>
</evidence>
<evidence type="ECO:0000313" key="2">
    <source>
        <dbReference type="EMBL" id="CCM04211.1"/>
    </source>
</evidence>
<dbReference type="GeneID" id="24099122"/>
<dbReference type="InParanoid" id="J4IB83"/>
<reference evidence="2 3" key="1">
    <citation type="journal article" date="2012" name="Appl. Environ. Microbiol.">
        <title>Short-read sequencing for genomic analysis of the brown rot fungus Fibroporia radiculosa.</title>
        <authorList>
            <person name="Tang J.D."/>
            <person name="Perkins A.D."/>
            <person name="Sonstegard T.S."/>
            <person name="Schroeder S.G."/>
            <person name="Burgess S.C."/>
            <person name="Diehl S.V."/>
        </authorList>
    </citation>
    <scope>NUCLEOTIDE SEQUENCE [LARGE SCALE GENOMIC DNA]</scope>
    <source>
        <strain evidence="2 3">TFFH 294</strain>
    </source>
</reference>
<feature type="region of interest" description="Disordered" evidence="1">
    <location>
        <begin position="1"/>
        <end position="40"/>
    </location>
</feature>
<dbReference type="AlphaFoldDB" id="J4IB83"/>
<name>J4IB83_9APHY</name>
<evidence type="ECO:0000313" key="3">
    <source>
        <dbReference type="Proteomes" id="UP000006352"/>
    </source>
</evidence>
<dbReference type="EMBL" id="HE797145">
    <property type="protein sequence ID" value="CCM04211.1"/>
    <property type="molecule type" value="Genomic_DNA"/>
</dbReference>
<dbReference type="RefSeq" id="XP_012183494.1">
    <property type="nucleotide sequence ID" value="XM_012328104.1"/>
</dbReference>